<keyword evidence="8" id="KW-0472">Membrane</keyword>
<dbReference type="EC" id="2.7.11.1" evidence="1"/>
<protein>
    <recommendedName>
        <fullName evidence="1">non-specific serine/threonine protein kinase</fullName>
        <ecNumber evidence="1">2.7.11.1</ecNumber>
    </recommendedName>
</protein>
<keyword evidence="4 7" id="KW-0547">Nucleotide-binding</keyword>
<evidence type="ECO:0000256" key="1">
    <source>
        <dbReference type="ARBA" id="ARBA00012513"/>
    </source>
</evidence>
<evidence type="ECO:0000256" key="3">
    <source>
        <dbReference type="ARBA" id="ARBA00022679"/>
    </source>
</evidence>
<dbReference type="GO" id="GO:0004674">
    <property type="term" value="F:protein serine/threonine kinase activity"/>
    <property type="evidence" value="ECO:0007669"/>
    <property type="project" value="UniProtKB-KW"/>
</dbReference>
<proteinExistence type="predicted"/>
<dbReference type="PROSITE" id="PS50011">
    <property type="entry name" value="PROTEIN_KINASE_DOM"/>
    <property type="match status" value="1"/>
</dbReference>
<evidence type="ECO:0000259" key="9">
    <source>
        <dbReference type="PROSITE" id="PS50011"/>
    </source>
</evidence>
<accession>A0A930YCR8</accession>
<evidence type="ECO:0000256" key="2">
    <source>
        <dbReference type="ARBA" id="ARBA00022527"/>
    </source>
</evidence>
<evidence type="ECO:0000313" key="10">
    <source>
        <dbReference type="EMBL" id="MBF4761967.1"/>
    </source>
</evidence>
<dbReference type="InterPro" id="IPR017441">
    <property type="entry name" value="Protein_kinase_ATP_BS"/>
</dbReference>
<keyword evidence="8" id="KW-1133">Transmembrane helix</keyword>
<feature type="transmembrane region" description="Helical" evidence="8">
    <location>
        <begin position="265"/>
        <end position="288"/>
    </location>
</feature>
<dbReference type="PANTHER" id="PTHR43289:SF6">
    <property type="entry name" value="SERINE_THREONINE-PROTEIN KINASE NEKL-3"/>
    <property type="match status" value="1"/>
</dbReference>
<dbReference type="InterPro" id="IPR008271">
    <property type="entry name" value="Ser/Thr_kinase_AS"/>
</dbReference>
<evidence type="ECO:0000256" key="4">
    <source>
        <dbReference type="ARBA" id="ARBA00022741"/>
    </source>
</evidence>
<sequence>MAEPDRFLLADRIGAGGMGTVWRAWDREDRRWIAVKLLDRYDAGSLRRFVREQDLRVRHRHVVQPTGLVPGGFTMDLVRGGSVEQLLRRHGPLPDAFVRVVLEQTLEALVAVHARGVVHRDLKPGNLLLEPTGTGRPWVRVSDFGVAAVVGDERLTRVPGGVGTGGYMAPEQADGAPPDPRQDLYAAGVVARQLLTGSPDEAPVTGPLGPLLARLTDPDPACRPPSAADALATLRDLGVPRDAAWPEVTDVLERPRPPERLLPSYLALVAGCFAGAAAVGGLLGWLLVR</sequence>
<keyword evidence="2 10" id="KW-0723">Serine/threonine-protein kinase</keyword>
<dbReference type="SMART" id="SM00220">
    <property type="entry name" value="S_TKc"/>
    <property type="match status" value="1"/>
</dbReference>
<dbReference type="PANTHER" id="PTHR43289">
    <property type="entry name" value="MITOGEN-ACTIVATED PROTEIN KINASE KINASE KINASE 20-RELATED"/>
    <property type="match status" value="1"/>
</dbReference>
<comment type="caution">
    <text evidence="10">The sequence shown here is derived from an EMBL/GenBank/DDBJ whole genome shotgun (WGS) entry which is preliminary data.</text>
</comment>
<evidence type="ECO:0000256" key="8">
    <source>
        <dbReference type="SAM" id="Phobius"/>
    </source>
</evidence>
<dbReference type="Gene3D" id="1.10.510.10">
    <property type="entry name" value="Transferase(Phosphotransferase) domain 1"/>
    <property type="match status" value="1"/>
</dbReference>
<evidence type="ECO:0000313" key="11">
    <source>
        <dbReference type="Proteomes" id="UP000640489"/>
    </source>
</evidence>
<feature type="binding site" evidence="7">
    <location>
        <position position="36"/>
    </location>
    <ligand>
        <name>ATP</name>
        <dbReference type="ChEBI" id="CHEBI:30616"/>
    </ligand>
</feature>
<gene>
    <name evidence="10" type="ORF">ISU07_02405</name>
</gene>
<dbReference type="CDD" id="cd14014">
    <property type="entry name" value="STKc_PknB_like"/>
    <property type="match status" value="1"/>
</dbReference>
<keyword evidence="5 10" id="KW-0418">Kinase</keyword>
<dbReference type="PROSITE" id="PS00107">
    <property type="entry name" value="PROTEIN_KINASE_ATP"/>
    <property type="match status" value="1"/>
</dbReference>
<evidence type="ECO:0000256" key="7">
    <source>
        <dbReference type="PROSITE-ProRule" id="PRU10141"/>
    </source>
</evidence>
<dbReference type="InterPro" id="IPR000719">
    <property type="entry name" value="Prot_kinase_dom"/>
</dbReference>
<dbReference type="Proteomes" id="UP000640489">
    <property type="component" value="Unassembled WGS sequence"/>
</dbReference>
<evidence type="ECO:0000256" key="6">
    <source>
        <dbReference type="ARBA" id="ARBA00022840"/>
    </source>
</evidence>
<dbReference type="EMBL" id="JADKPN010000001">
    <property type="protein sequence ID" value="MBF4761967.1"/>
    <property type="molecule type" value="Genomic_DNA"/>
</dbReference>
<organism evidence="10 11">
    <name type="scientific">Nocardioides islandensis</name>
    <dbReference type="NCBI Taxonomy" id="433663"/>
    <lineage>
        <taxon>Bacteria</taxon>
        <taxon>Bacillati</taxon>
        <taxon>Actinomycetota</taxon>
        <taxon>Actinomycetes</taxon>
        <taxon>Propionibacteriales</taxon>
        <taxon>Nocardioidaceae</taxon>
        <taxon>Nocardioides</taxon>
    </lineage>
</organism>
<dbReference type="Gene3D" id="3.30.200.20">
    <property type="entry name" value="Phosphorylase Kinase, domain 1"/>
    <property type="match status" value="1"/>
</dbReference>
<dbReference type="SUPFAM" id="SSF56112">
    <property type="entry name" value="Protein kinase-like (PK-like)"/>
    <property type="match status" value="1"/>
</dbReference>
<dbReference type="Pfam" id="PF00069">
    <property type="entry name" value="Pkinase"/>
    <property type="match status" value="1"/>
</dbReference>
<dbReference type="RefSeq" id="WP_194705140.1">
    <property type="nucleotide sequence ID" value="NZ_JADKPN010000001.1"/>
</dbReference>
<name>A0A930YCR8_9ACTN</name>
<keyword evidence="3" id="KW-0808">Transferase</keyword>
<keyword evidence="6 7" id="KW-0067">ATP-binding</keyword>
<reference evidence="10" key="1">
    <citation type="submission" date="2020-11" db="EMBL/GenBank/DDBJ databases">
        <title>Nocardioides sp. nov., isolated from Soil of Cynanchum wilfordii Hemsley rhizosphere.</title>
        <authorList>
            <person name="Lee J.-S."/>
            <person name="Suh M.K."/>
            <person name="Kim J.-S."/>
        </authorList>
    </citation>
    <scope>NUCLEOTIDE SEQUENCE</scope>
    <source>
        <strain evidence="10">KCTC 19275</strain>
    </source>
</reference>
<dbReference type="GO" id="GO:0005524">
    <property type="term" value="F:ATP binding"/>
    <property type="evidence" value="ECO:0007669"/>
    <property type="project" value="UniProtKB-UniRule"/>
</dbReference>
<evidence type="ECO:0000256" key="5">
    <source>
        <dbReference type="ARBA" id="ARBA00022777"/>
    </source>
</evidence>
<keyword evidence="11" id="KW-1185">Reference proteome</keyword>
<feature type="domain" description="Protein kinase" evidence="9">
    <location>
        <begin position="7"/>
        <end position="262"/>
    </location>
</feature>
<keyword evidence="8" id="KW-0812">Transmembrane</keyword>
<dbReference type="PROSITE" id="PS00108">
    <property type="entry name" value="PROTEIN_KINASE_ST"/>
    <property type="match status" value="1"/>
</dbReference>
<dbReference type="AlphaFoldDB" id="A0A930YCR8"/>
<dbReference type="InterPro" id="IPR011009">
    <property type="entry name" value="Kinase-like_dom_sf"/>
</dbReference>